<evidence type="ECO:0000256" key="1">
    <source>
        <dbReference type="SAM" id="Coils"/>
    </source>
</evidence>
<proteinExistence type="predicted"/>
<organism evidence="2 3">
    <name type="scientific">Snodgrassella communis</name>
    <dbReference type="NCBI Taxonomy" id="2946699"/>
    <lineage>
        <taxon>Bacteria</taxon>
        <taxon>Pseudomonadati</taxon>
        <taxon>Pseudomonadota</taxon>
        <taxon>Betaproteobacteria</taxon>
        <taxon>Neisseriales</taxon>
        <taxon>Neisseriaceae</taxon>
        <taxon>Snodgrassella</taxon>
    </lineage>
</organism>
<evidence type="ECO:0000313" key="2">
    <source>
        <dbReference type="EMBL" id="KDN14027.1"/>
    </source>
</evidence>
<dbReference type="EMBL" id="JFZV01000012">
    <property type="protein sequence ID" value="KDN14027.1"/>
    <property type="molecule type" value="Genomic_DNA"/>
</dbReference>
<protein>
    <submittedName>
        <fullName evidence="2">Uncharacterized protein</fullName>
    </submittedName>
</protein>
<feature type="coiled-coil region" evidence="1">
    <location>
        <begin position="27"/>
        <end position="54"/>
    </location>
</feature>
<evidence type="ECO:0000313" key="3">
    <source>
        <dbReference type="Proteomes" id="UP000027170"/>
    </source>
</evidence>
<keyword evidence="3" id="KW-1185">Reference proteome</keyword>
<comment type="caution">
    <text evidence="2">The sequence shown here is derived from an EMBL/GenBank/DDBJ whole genome shotgun (WGS) entry which is preliminary data.</text>
</comment>
<accession>A0A836MQ03</accession>
<name>A0A836MQ03_9NEIS</name>
<dbReference type="RefSeq" id="WP_037491736.1">
    <property type="nucleotide sequence ID" value="NZ_JFZV01000012.1"/>
</dbReference>
<gene>
    <name evidence="2" type="ORF">SALWKB29_1929</name>
</gene>
<keyword evidence="1" id="KW-0175">Coiled coil</keyword>
<dbReference type="Proteomes" id="UP000027170">
    <property type="component" value="Unassembled WGS sequence"/>
</dbReference>
<dbReference type="OrthoDB" id="8613683at2"/>
<reference evidence="2 3" key="1">
    <citation type="submission" date="2014-03" db="EMBL/GenBank/DDBJ databases">
        <title>The genomes of two eusocial bee gut symbionts.</title>
        <authorList>
            <person name="Kwong W.K."/>
            <person name="Engel P."/>
            <person name="Koch H."/>
            <person name="Moran N.A."/>
        </authorList>
    </citation>
    <scope>NUCLEOTIDE SEQUENCE [LARGE SCALE GENOMIC DNA]</scope>
    <source>
        <strain evidence="3">wkB29</strain>
    </source>
</reference>
<dbReference type="AlphaFoldDB" id="A0A836MQ03"/>
<sequence>MIKLQITAFIAVFFMTASMMILPVQTEQELQHKRQDYAARLLKLKEEQADLEVKRIADAYARMSDDERLRGDAEAYIER</sequence>